<protein>
    <submittedName>
        <fullName evidence="2">Uncharacterized protein</fullName>
    </submittedName>
</protein>
<dbReference type="OrthoDB" id="7408523at2"/>
<feature type="transmembrane region" description="Helical" evidence="1">
    <location>
        <begin position="29"/>
        <end position="52"/>
    </location>
</feature>
<reference evidence="2 3" key="1">
    <citation type="submission" date="2019-09" db="EMBL/GenBank/DDBJ databases">
        <authorList>
            <person name="Chandra G."/>
            <person name="Truman W A."/>
        </authorList>
    </citation>
    <scope>NUCLEOTIDE SEQUENCE [LARGE SCALE GENOMIC DNA]</scope>
    <source>
        <strain evidence="2">PS941</strain>
    </source>
</reference>
<keyword evidence="1" id="KW-0812">Transmembrane</keyword>
<organism evidence="2 3">
    <name type="scientific">Pseudomonas fluorescens</name>
    <dbReference type="NCBI Taxonomy" id="294"/>
    <lineage>
        <taxon>Bacteria</taxon>
        <taxon>Pseudomonadati</taxon>
        <taxon>Pseudomonadota</taxon>
        <taxon>Gammaproteobacteria</taxon>
        <taxon>Pseudomonadales</taxon>
        <taxon>Pseudomonadaceae</taxon>
        <taxon>Pseudomonas</taxon>
    </lineage>
</organism>
<keyword evidence="1" id="KW-1133">Transmembrane helix</keyword>
<evidence type="ECO:0000313" key="3">
    <source>
        <dbReference type="Proteomes" id="UP000326452"/>
    </source>
</evidence>
<gene>
    <name evidence="2" type="ORF">PS941_04938</name>
</gene>
<accession>A0A5E7V810</accession>
<evidence type="ECO:0000256" key="1">
    <source>
        <dbReference type="SAM" id="Phobius"/>
    </source>
</evidence>
<proteinExistence type="predicted"/>
<name>A0A5E7V810_PSEFL</name>
<sequence>MLRRYREYWIDQAEWWCSRTLEWWAKRLTAFYFGGAIIVMGAKFDDLIILKLNEMGDLAAGVFGPLAFLWLVLGYIQQGRELRISSEALRMQADELKASVQQQTALVEAQQDSLRNYERSLEPLLVLKYQGSKEIEGEFYEQFSLINVGPYCEDVSVKLSVDGVEKYPIALEPLFREVERGFYLPDMDSNYQKYELEIFYKKISGRDNTQIFDLTMYHDEDGPGLRVKKRPMKA</sequence>
<dbReference type="Proteomes" id="UP000326452">
    <property type="component" value="Unassembled WGS sequence"/>
</dbReference>
<dbReference type="AlphaFoldDB" id="A0A5E7V810"/>
<evidence type="ECO:0000313" key="2">
    <source>
        <dbReference type="EMBL" id="VVQ20172.1"/>
    </source>
</evidence>
<feature type="transmembrane region" description="Helical" evidence="1">
    <location>
        <begin position="58"/>
        <end position="76"/>
    </location>
</feature>
<dbReference type="RefSeq" id="WP_150694475.1">
    <property type="nucleotide sequence ID" value="NZ_CABVJC010000010.1"/>
</dbReference>
<dbReference type="EMBL" id="CABVJC010000010">
    <property type="protein sequence ID" value="VVQ20172.1"/>
    <property type="molecule type" value="Genomic_DNA"/>
</dbReference>
<keyword evidence="1" id="KW-0472">Membrane</keyword>